<evidence type="ECO:0000313" key="2">
    <source>
        <dbReference type="Proteomes" id="UP000559653"/>
    </source>
</evidence>
<dbReference type="Proteomes" id="UP000559653">
    <property type="component" value="Unassembled WGS sequence"/>
</dbReference>
<accession>A0AC60VZE6</accession>
<organism evidence="1 2">
    <name type="scientific">Candidatus Nitrosomaritimum aestuariumsis</name>
    <dbReference type="NCBI Taxonomy" id="3342354"/>
    <lineage>
        <taxon>Archaea</taxon>
        <taxon>Nitrososphaerota</taxon>
        <taxon>Nitrososphaeria</taxon>
        <taxon>Nitrosopumilales</taxon>
        <taxon>Nitrosopumilaceae</taxon>
        <taxon>Candidatus Nitrosomaritimum</taxon>
    </lineage>
</organism>
<protein>
    <submittedName>
        <fullName evidence="1">Uncharacterized protein</fullName>
    </submittedName>
</protein>
<gene>
    <name evidence="1" type="ORF">H2B03_06230</name>
</gene>
<comment type="caution">
    <text evidence="1">The sequence shown here is derived from an EMBL/GenBank/DDBJ whole genome shotgun (WGS) entry which is preliminary data.</text>
</comment>
<sequence length="130" mass="13047">MVLVPHVLSGISIVLLVIYGIDVLVGGGGAGDGFLPFDAMTRGIGFGFPPIILSFIAFFMAKNPPFKGLGIMLIITGALIIIGGAISMTSASESENTTRMAGEGGALIAIGAIIAALGAIKIKKATSIAS</sequence>
<reference evidence="1 2" key="1">
    <citation type="journal article" date="2020" name="Appl. Environ. Microbiol.">
        <title>Genomic Characteristics of a Novel Species of Ammonia-Oxidizing Archaea from the Jiulong River Estuary.</title>
        <authorList>
            <person name="Zou D."/>
            <person name="Wan R."/>
            <person name="Han L."/>
            <person name="Xu M.N."/>
            <person name="Liu Y."/>
            <person name="Liu H."/>
            <person name="Kao S.J."/>
            <person name="Li M."/>
        </authorList>
    </citation>
    <scope>NUCLEOTIDE SEQUENCE [LARGE SCALE GENOMIC DNA]</scope>
    <source>
        <strain evidence="1">W1bin1</strain>
    </source>
</reference>
<proteinExistence type="predicted"/>
<evidence type="ECO:0000313" key="1">
    <source>
        <dbReference type="EMBL" id="MBA4452745.1"/>
    </source>
</evidence>
<name>A0AC60VZE6_9ARCH</name>
<dbReference type="EMBL" id="JACEMZ010000041">
    <property type="protein sequence ID" value="MBA4452745.1"/>
    <property type="molecule type" value="Genomic_DNA"/>
</dbReference>